<evidence type="ECO:0000313" key="5">
    <source>
        <dbReference type="EMBL" id="OHA49545.1"/>
    </source>
</evidence>
<evidence type="ECO:0000259" key="4">
    <source>
        <dbReference type="Pfam" id="PF22422"/>
    </source>
</evidence>
<protein>
    <recommendedName>
        <fullName evidence="4">Mannosylglycerate hydrolase MGH1-like glycoside hydrolase domain-containing protein</fullName>
    </recommendedName>
</protein>
<accession>A0A1G2PMH7</accession>
<evidence type="ECO:0000313" key="6">
    <source>
        <dbReference type="Proteomes" id="UP000178690"/>
    </source>
</evidence>
<keyword evidence="2" id="KW-0378">Hydrolase</keyword>
<evidence type="ECO:0000256" key="1">
    <source>
        <dbReference type="ARBA" id="ARBA00010833"/>
    </source>
</evidence>
<dbReference type="AlphaFoldDB" id="A0A1G2PMH7"/>
<name>A0A1G2PMH7_TERXR</name>
<dbReference type="EMBL" id="MHST01000008">
    <property type="protein sequence ID" value="OHA49545.1"/>
    <property type="molecule type" value="Genomic_DNA"/>
</dbReference>
<dbReference type="InterPro" id="IPR004888">
    <property type="entry name" value="Glycoside_hydrolase_63"/>
</dbReference>
<dbReference type="InterPro" id="IPR008928">
    <property type="entry name" value="6-hairpin_glycosidase_sf"/>
</dbReference>
<comment type="similarity">
    <text evidence="1">Belongs to the glycosyl hydrolase 63 family.</text>
</comment>
<dbReference type="Gene3D" id="1.50.10.10">
    <property type="match status" value="1"/>
</dbReference>
<comment type="caution">
    <text evidence="5">The sequence shown here is derived from an EMBL/GenBank/DDBJ whole genome shotgun (WGS) entry which is preliminary data.</text>
</comment>
<dbReference type="PANTHER" id="PTHR10412:SF11">
    <property type="entry name" value="MANNOSYL-OLIGOSACCHARIDE GLUCOSIDASE"/>
    <property type="match status" value="1"/>
</dbReference>
<dbReference type="SUPFAM" id="SSF48208">
    <property type="entry name" value="Six-hairpin glycosidases"/>
    <property type="match status" value="1"/>
</dbReference>
<sequence length="441" mass="50390">MEPQHYRELSEGAKALLEANTETAEWRGRRYRFSVPSLAAYPFQWFWDSCFHAIVWTRLGEIERAKDELRGFFVFQEPSGFIPHVIFWNQKRVRRSPFYWHYLESCGRLSFLPWTKKPLATAHIQPPLLAQAVERIVLASGDERFLNEALPVLERYYRWLSSGRDPDHDGLISIIAQYESGLDFSPAYDAALGVRPPRFRGLGVKPRIPEGLNVLLGQHLPTIFRLSPWHIEDVLVNSIYIQGLQALGRLARRLEHANVSRETSQRGHATAVAEWAEAQAARVLRTLVAKCFDASAGLFWNLTGAQERQSKVKTIISLTPLIVPDLPRPIVEQLVAHLVDPKEFWTRYPLPSVAINESSFTPDNRVCGHRRIWRGPLSMNTNWFLAHGLRQHGYTDLADHIGQTSRELVVQHGFNEFFDPHTGVPVGANRFGWATLVIDLP</sequence>
<gene>
    <name evidence="5" type="ORF">A2682_03510</name>
</gene>
<dbReference type="Proteomes" id="UP000178690">
    <property type="component" value="Unassembled WGS sequence"/>
</dbReference>
<dbReference type="InterPro" id="IPR012341">
    <property type="entry name" value="6hp_glycosidase-like_sf"/>
</dbReference>
<evidence type="ECO:0000256" key="2">
    <source>
        <dbReference type="ARBA" id="ARBA00022801"/>
    </source>
</evidence>
<feature type="domain" description="Mannosylglycerate hydrolase MGH1-like glycoside hydrolase" evidence="4">
    <location>
        <begin position="41"/>
        <end position="433"/>
    </location>
</feature>
<keyword evidence="3" id="KW-0326">Glycosidase</keyword>
<reference evidence="5 6" key="1">
    <citation type="journal article" date="2016" name="Nat. Commun.">
        <title>Thousands of microbial genomes shed light on interconnected biogeochemical processes in an aquifer system.</title>
        <authorList>
            <person name="Anantharaman K."/>
            <person name="Brown C.T."/>
            <person name="Hug L.A."/>
            <person name="Sharon I."/>
            <person name="Castelle C.J."/>
            <person name="Probst A.J."/>
            <person name="Thomas B.C."/>
            <person name="Singh A."/>
            <person name="Wilkins M.J."/>
            <person name="Karaoz U."/>
            <person name="Brodie E.L."/>
            <person name="Williams K.H."/>
            <person name="Hubbard S.S."/>
            <person name="Banfield J.F."/>
        </authorList>
    </citation>
    <scope>NUCLEOTIDE SEQUENCE [LARGE SCALE GENOMIC DNA]</scope>
    <source>
        <strain evidence="6">RIFCSPHIGHO2_01_FULL_58_15</strain>
    </source>
</reference>
<dbReference type="GO" id="GO:0006487">
    <property type="term" value="P:protein N-linked glycosylation"/>
    <property type="evidence" value="ECO:0007669"/>
    <property type="project" value="TreeGrafter"/>
</dbReference>
<dbReference type="Pfam" id="PF22422">
    <property type="entry name" value="MGH1-like_GH"/>
    <property type="match status" value="1"/>
</dbReference>
<dbReference type="STRING" id="1802363.A2682_03510"/>
<dbReference type="InterPro" id="IPR054491">
    <property type="entry name" value="MGH1-like_GH"/>
</dbReference>
<dbReference type="PANTHER" id="PTHR10412">
    <property type="entry name" value="MANNOSYL-OLIGOSACCHARIDE GLUCOSIDASE"/>
    <property type="match status" value="1"/>
</dbReference>
<evidence type="ECO:0000256" key="3">
    <source>
        <dbReference type="ARBA" id="ARBA00023295"/>
    </source>
</evidence>
<proteinExistence type="inferred from homology"/>
<organism evidence="5 6">
    <name type="scientific">Terrybacteria sp. (strain RIFCSPHIGHO2_01_FULL_58_15)</name>
    <dbReference type="NCBI Taxonomy" id="1802363"/>
    <lineage>
        <taxon>Bacteria</taxon>
        <taxon>Candidatus Terryibacteriota</taxon>
    </lineage>
</organism>
<dbReference type="GO" id="GO:0009311">
    <property type="term" value="P:oligosaccharide metabolic process"/>
    <property type="evidence" value="ECO:0007669"/>
    <property type="project" value="InterPro"/>
</dbReference>
<dbReference type="GO" id="GO:0004573">
    <property type="term" value="F:Glc3Man9GlcNAc2 oligosaccharide glucosidase activity"/>
    <property type="evidence" value="ECO:0007669"/>
    <property type="project" value="InterPro"/>
</dbReference>